<dbReference type="Gene3D" id="3.40.720.10">
    <property type="entry name" value="Alkaline Phosphatase, subunit A"/>
    <property type="match status" value="1"/>
</dbReference>
<dbReference type="Proteomes" id="UP000568380">
    <property type="component" value="Unassembled WGS sequence"/>
</dbReference>
<dbReference type="PANTHER" id="PTHR42693:SF53">
    <property type="entry name" value="ENDO-4-O-SULFATASE"/>
    <property type="match status" value="1"/>
</dbReference>
<dbReference type="GO" id="GO:0046872">
    <property type="term" value="F:metal ion binding"/>
    <property type="evidence" value="ECO:0007669"/>
    <property type="project" value="UniProtKB-KW"/>
</dbReference>
<evidence type="ECO:0000256" key="4">
    <source>
        <dbReference type="ARBA" id="ARBA00022837"/>
    </source>
</evidence>
<dbReference type="PROSITE" id="PS00523">
    <property type="entry name" value="SULFATASE_1"/>
    <property type="match status" value="1"/>
</dbReference>
<dbReference type="InterPro" id="IPR050738">
    <property type="entry name" value="Sulfatase"/>
</dbReference>
<keyword evidence="2" id="KW-0479">Metal-binding</keyword>
<evidence type="ECO:0000313" key="7">
    <source>
        <dbReference type="Proteomes" id="UP000568380"/>
    </source>
</evidence>
<dbReference type="AlphaFoldDB" id="A0A7W8EFX4"/>
<comment type="similarity">
    <text evidence="1">Belongs to the sulfatase family.</text>
</comment>
<gene>
    <name evidence="6" type="ORF">HNR40_003291</name>
</gene>
<dbReference type="Pfam" id="PF00884">
    <property type="entry name" value="Sulfatase"/>
    <property type="match status" value="1"/>
</dbReference>
<dbReference type="EMBL" id="JACHIN010000004">
    <property type="protein sequence ID" value="MBB5077816.1"/>
    <property type="molecule type" value="Genomic_DNA"/>
</dbReference>
<protein>
    <submittedName>
        <fullName evidence="6">Arylsulfatase A-like enzyme</fullName>
    </submittedName>
</protein>
<evidence type="ECO:0000313" key="6">
    <source>
        <dbReference type="EMBL" id="MBB5077816.1"/>
    </source>
</evidence>
<name>A0A7W8EFX4_9ACTN</name>
<evidence type="ECO:0000259" key="5">
    <source>
        <dbReference type="Pfam" id="PF00884"/>
    </source>
</evidence>
<feature type="domain" description="Sulfatase N-terminal" evidence="5">
    <location>
        <begin position="35"/>
        <end position="346"/>
    </location>
</feature>
<comment type="caution">
    <text evidence="6">The sequence shown here is derived from an EMBL/GenBank/DDBJ whole genome shotgun (WGS) entry which is preliminary data.</text>
</comment>
<dbReference type="GO" id="GO:0004065">
    <property type="term" value="F:arylsulfatase activity"/>
    <property type="evidence" value="ECO:0007669"/>
    <property type="project" value="TreeGrafter"/>
</dbReference>
<dbReference type="InterPro" id="IPR024607">
    <property type="entry name" value="Sulfatase_CS"/>
</dbReference>
<dbReference type="CDD" id="cd16145">
    <property type="entry name" value="ARS_like"/>
    <property type="match status" value="1"/>
</dbReference>
<dbReference type="Gene3D" id="3.30.1120.10">
    <property type="match status" value="1"/>
</dbReference>
<keyword evidence="7" id="KW-1185">Reference proteome</keyword>
<dbReference type="InterPro" id="IPR000917">
    <property type="entry name" value="Sulfatase_N"/>
</dbReference>
<accession>A0A7W8EFX4</accession>
<dbReference type="InterPro" id="IPR017850">
    <property type="entry name" value="Alkaline_phosphatase_core_sf"/>
</dbReference>
<evidence type="ECO:0000256" key="3">
    <source>
        <dbReference type="ARBA" id="ARBA00022801"/>
    </source>
</evidence>
<evidence type="ECO:0000256" key="2">
    <source>
        <dbReference type="ARBA" id="ARBA00022723"/>
    </source>
</evidence>
<reference evidence="6 7" key="1">
    <citation type="submission" date="2020-08" db="EMBL/GenBank/DDBJ databases">
        <title>Genomic Encyclopedia of Type Strains, Phase IV (KMG-IV): sequencing the most valuable type-strain genomes for metagenomic binning, comparative biology and taxonomic classification.</title>
        <authorList>
            <person name="Goeker M."/>
        </authorList>
    </citation>
    <scope>NUCLEOTIDE SEQUENCE [LARGE SCALE GENOMIC DNA]</scope>
    <source>
        <strain evidence="6 7">DSM 45385</strain>
    </source>
</reference>
<keyword evidence="3" id="KW-0378">Hydrolase</keyword>
<dbReference type="SUPFAM" id="SSF53649">
    <property type="entry name" value="Alkaline phosphatase-like"/>
    <property type="match status" value="1"/>
</dbReference>
<dbReference type="RefSeq" id="WP_184962027.1">
    <property type="nucleotide sequence ID" value="NZ_JACHIN010000004.1"/>
</dbReference>
<organism evidence="6 7">
    <name type="scientific">Nonomuraea endophytica</name>
    <dbReference type="NCBI Taxonomy" id="714136"/>
    <lineage>
        <taxon>Bacteria</taxon>
        <taxon>Bacillati</taxon>
        <taxon>Actinomycetota</taxon>
        <taxon>Actinomycetes</taxon>
        <taxon>Streptosporangiales</taxon>
        <taxon>Streptosporangiaceae</taxon>
        <taxon>Nonomuraea</taxon>
    </lineage>
</organism>
<keyword evidence="4" id="KW-0106">Calcium</keyword>
<dbReference type="PANTHER" id="PTHR42693">
    <property type="entry name" value="ARYLSULFATASE FAMILY MEMBER"/>
    <property type="match status" value="1"/>
</dbReference>
<sequence length="451" mass="48899">MISGPSRRTLLTGAMAAPFLGGPATHASAGPPARPNVVVVLADDLGWGEVGFQGQRTIATPNLDRLAAEGVRFEAAYSGAPLCAPSRCALLTGLHAGHGTVRENPEGGPQRSLTDADLTFGGVMQLAGYDTACIGKWGFGPDLPGQPSHPNERGFAEFFGFIGHRAAHRYYPQRLWHNDRTVPLRGRSYAPDLFRRRAVRFIKKERERPFLLYFPTTLPHSPSVVPGGDAGPYEDRPWTGPNRRHAAQVGRLDADVAALVRALRDSGQAERTVVLFTSDNGPHSEKGVTPELFDSNGPFRGDKRDLYEGGIRVPMIAWSPGVKARVERRPVAFWDVLPTLADLAGMPVPEGLDGVSLRGALTGAGAPKRRHLIWNRPRKVQAIRRGRWKAVRFAPGIAGAGPRGRVELYDLRDDPGERRDLAAARPGLAADLLAELDRAIGPDPRKPYAPL</sequence>
<evidence type="ECO:0000256" key="1">
    <source>
        <dbReference type="ARBA" id="ARBA00008779"/>
    </source>
</evidence>
<proteinExistence type="inferred from homology"/>